<dbReference type="EMBL" id="VFYP01000001">
    <property type="protein sequence ID" value="TPP09890.1"/>
    <property type="molecule type" value="Genomic_DNA"/>
</dbReference>
<dbReference type="PANTHER" id="PTHR30441">
    <property type="entry name" value="DUF748 DOMAIN-CONTAINING PROTEIN"/>
    <property type="match status" value="1"/>
</dbReference>
<dbReference type="GO" id="GO:0090313">
    <property type="term" value="P:regulation of protein targeting to membrane"/>
    <property type="evidence" value="ECO:0007669"/>
    <property type="project" value="TreeGrafter"/>
</dbReference>
<comment type="caution">
    <text evidence="3">The sequence shown here is derived from an EMBL/GenBank/DDBJ whole genome shotgun (WGS) entry which is preliminary data.</text>
</comment>
<evidence type="ECO:0000313" key="4">
    <source>
        <dbReference type="Proteomes" id="UP000316429"/>
    </source>
</evidence>
<dbReference type="Proteomes" id="UP000316429">
    <property type="component" value="Unassembled WGS sequence"/>
</dbReference>
<keyword evidence="1" id="KW-0472">Membrane</keyword>
<accession>A0A504U9C0</accession>
<proteinExistence type="predicted"/>
<sequence>MSMILSSAGGEAYNILQCDIQRRSRRFQGITFLVATRVGIEQNACQPVPAPGKGAWMSKADRPYRQDENPAAKLHWRRLLRLVLVSTVLLVLGSVALRLAAPHLISSSVVRAALASAVSRWTGHDVSIADVAEITFWPEPQVTLTGVTVSRGKGSARQVLGEIDALSARFSFLSALRGQPEFNAFEFTRPRIRIERDIDGLLDWSNEGLLSEAVRSVAPSASGGQQIEADADAEVGSVAVLGGEIILIDAASGREFEARDVNAEIEWPKLSAPLSGKATFTYDALPVTLTLDTHAPLLLIGGQKADVDISAALPGVTGKLKGGVSLRKGLTGTSNIELAVTDIPTVAGLAQLRIAGTERWKSAALKTQLIPADSEWRLEGLDFQVNDSRGNGFLAFRHTPGTRPVLSGTLALAHLELEDLLQSLSIEIGDRADVRLPSLTRWLDFDLRLSATTAALSPFELAEVGASVIGRGDALKLVIADSDFLGGSLSARISGSGDGFSKGADLAVTIIDARLSELAKGLGVEGPVLTAKGSVDLNAKLAGVGWRSNLEAMSGTLRISATSGQLEGFNAEGVRQLAADRSYFQLSAAGSGRFAFDRFDMSARFAEGSAEVERCLFVGNDQSLSLSGIVPYSRKALALIGQLSPSTSNVATPADLRFFIGGGFADPVISPIPRSGSVSP</sequence>
<keyword evidence="1" id="KW-0812">Transmembrane</keyword>
<dbReference type="AlphaFoldDB" id="A0A504U9C0"/>
<dbReference type="InterPro" id="IPR052894">
    <property type="entry name" value="AsmA-related"/>
</dbReference>
<organism evidence="3 4">
    <name type="scientific">Rhizobium glycinendophyticum</name>
    <dbReference type="NCBI Taxonomy" id="2589807"/>
    <lineage>
        <taxon>Bacteria</taxon>
        <taxon>Pseudomonadati</taxon>
        <taxon>Pseudomonadota</taxon>
        <taxon>Alphaproteobacteria</taxon>
        <taxon>Hyphomicrobiales</taxon>
        <taxon>Rhizobiaceae</taxon>
        <taxon>Rhizobium/Agrobacterium group</taxon>
        <taxon>Rhizobium</taxon>
    </lineage>
</organism>
<keyword evidence="4" id="KW-1185">Reference proteome</keyword>
<feature type="domain" description="AsmA" evidence="2">
    <location>
        <begin position="82"/>
        <end position="264"/>
    </location>
</feature>
<evidence type="ECO:0000313" key="3">
    <source>
        <dbReference type="EMBL" id="TPP09890.1"/>
    </source>
</evidence>
<evidence type="ECO:0000256" key="1">
    <source>
        <dbReference type="SAM" id="Phobius"/>
    </source>
</evidence>
<reference evidence="3 4" key="1">
    <citation type="submission" date="2019-06" db="EMBL/GenBank/DDBJ databases">
        <title>Rhizobium sp. CL12 isolated from roots of soybean.</title>
        <authorList>
            <person name="Wang C."/>
        </authorList>
    </citation>
    <scope>NUCLEOTIDE SEQUENCE [LARGE SCALE GENOMIC DNA]</scope>
    <source>
        <strain evidence="3 4">CL12</strain>
    </source>
</reference>
<keyword evidence="1" id="KW-1133">Transmembrane helix</keyword>
<dbReference type="Pfam" id="PF05170">
    <property type="entry name" value="AsmA"/>
    <property type="match status" value="1"/>
</dbReference>
<feature type="transmembrane region" description="Helical" evidence="1">
    <location>
        <begin position="79"/>
        <end position="101"/>
    </location>
</feature>
<dbReference type="InterPro" id="IPR007844">
    <property type="entry name" value="AsmA"/>
</dbReference>
<protein>
    <submittedName>
        <fullName evidence="3">AsmA family protein</fullName>
    </submittedName>
</protein>
<dbReference type="PANTHER" id="PTHR30441:SF4">
    <property type="entry name" value="PROTEIN ASMA"/>
    <property type="match status" value="1"/>
</dbReference>
<gene>
    <name evidence="3" type="ORF">FJQ55_03170</name>
</gene>
<evidence type="ECO:0000259" key="2">
    <source>
        <dbReference type="Pfam" id="PF05170"/>
    </source>
</evidence>
<dbReference type="GO" id="GO:0005886">
    <property type="term" value="C:plasma membrane"/>
    <property type="evidence" value="ECO:0007669"/>
    <property type="project" value="TreeGrafter"/>
</dbReference>
<name>A0A504U9C0_9HYPH</name>